<dbReference type="FunFam" id="1.10.472.10:FF:000198">
    <property type="entry name" value="G2/mitotic-specific cyclin-B1"/>
    <property type="match status" value="1"/>
</dbReference>
<dbReference type="InterPro" id="IPR006671">
    <property type="entry name" value="Cyclin_N"/>
</dbReference>
<organism evidence="10 11">
    <name type="scientific">Sinocyclocheilus grahami</name>
    <name type="common">Dianchi golden-line fish</name>
    <name type="synonym">Barbus grahami</name>
    <dbReference type="NCBI Taxonomy" id="75366"/>
    <lineage>
        <taxon>Eukaryota</taxon>
        <taxon>Metazoa</taxon>
        <taxon>Chordata</taxon>
        <taxon>Craniata</taxon>
        <taxon>Vertebrata</taxon>
        <taxon>Euteleostomi</taxon>
        <taxon>Actinopterygii</taxon>
        <taxon>Neopterygii</taxon>
        <taxon>Teleostei</taxon>
        <taxon>Ostariophysi</taxon>
        <taxon>Cypriniformes</taxon>
        <taxon>Cyprinidae</taxon>
        <taxon>Cyprininae</taxon>
        <taxon>Sinocyclocheilus</taxon>
    </lineage>
</organism>
<dbReference type="InParanoid" id="A0A672LYZ0"/>
<dbReference type="GO" id="GO:0051301">
    <property type="term" value="P:cell division"/>
    <property type="evidence" value="ECO:0007669"/>
    <property type="project" value="UniProtKB-KW"/>
</dbReference>
<keyword evidence="6" id="KW-0131">Cell cycle</keyword>
<keyword evidence="4" id="KW-0498">Mitosis</keyword>
<dbReference type="InterPro" id="IPR036915">
    <property type="entry name" value="Cyclin-like_sf"/>
</dbReference>
<accession>A0A672LYZ0</accession>
<dbReference type="Proteomes" id="UP000472262">
    <property type="component" value="Unassembled WGS sequence"/>
</dbReference>
<evidence type="ECO:0000313" key="10">
    <source>
        <dbReference type="Ensembl" id="ENSSGRP00000027989.1"/>
    </source>
</evidence>
<evidence type="ECO:0000256" key="2">
    <source>
        <dbReference type="ARBA" id="ARBA00006955"/>
    </source>
</evidence>
<dbReference type="CDD" id="cd20507">
    <property type="entry name" value="CYCLIN_CCNB1-like_rpt1"/>
    <property type="match status" value="1"/>
</dbReference>
<dbReference type="GO" id="GO:0005829">
    <property type="term" value="C:cytosol"/>
    <property type="evidence" value="ECO:0007669"/>
    <property type="project" value="UniProtKB-ARBA"/>
</dbReference>
<evidence type="ECO:0000256" key="5">
    <source>
        <dbReference type="ARBA" id="ARBA00023127"/>
    </source>
</evidence>
<evidence type="ECO:0000256" key="3">
    <source>
        <dbReference type="ARBA" id="ARBA00022618"/>
    </source>
</evidence>
<dbReference type="Gene3D" id="1.10.472.10">
    <property type="entry name" value="Cyclin-like"/>
    <property type="match status" value="2"/>
</dbReference>
<keyword evidence="11" id="KW-1185">Reference proteome</keyword>
<dbReference type="AlphaFoldDB" id="A0A672LYZ0"/>
<keyword evidence="5 7" id="KW-0195">Cyclin</keyword>
<evidence type="ECO:0000256" key="6">
    <source>
        <dbReference type="ARBA" id="ARBA00023306"/>
    </source>
</evidence>
<proteinExistence type="inferred from homology"/>
<feature type="domain" description="Cyclin-like" evidence="9">
    <location>
        <begin position="237"/>
        <end position="321"/>
    </location>
</feature>
<comment type="similarity">
    <text evidence="2">Belongs to the cyclin family. Cyclin AB subfamily.</text>
</comment>
<reference evidence="10" key="1">
    <citation type="submission" date="2025-08" db="UniProtKB">
        <authorList>
            <consortium name="Ensembl"/>
        </authorList>
    </citation>
    <scope>IDENTIFICATION</scope>
</reference>
<keyword evidence="3" id="KW-0132">Cell division</keyword>
<protein>
    <submittedName>
        <fullName evidence="10">G2/mitotic-specific cyclin-B1-like</fullName>
    </submittedName>
</protein>
<evidence type="ECO:0000256" key="8">
    <source>
        <dbReference type="SAM" id="MobiDB-lite"/>
    </source>
</evidence>
<evidence type="ECO:0000313" key="11">
    <source>
        <dbReference type="Proteomes" id="UP000472262"/>
    </source>
</evidence>
<feature type="region of interest" description="Disordered" evidence="8">
    <location>
        <begin position="116"/>
        <end position="154"/>
    </location>
</feature>
<dbReference type="InterPro" id="IPR013763">
    <property type="entry name" value="Cyclin-like_dom"/>
</dbReference>
<evidence type="ECO:0000259" key="9">
    <source>
        <dbReference type="SMART" id="SM00385"/>
    </source>
</evidence>
<evidence type="ECO:0000256" key="4">
    <source>
        <dbReference type="ARBA" id="ARBA00022776"/>
    </source>
</evidence>
<dbReference type="PANTHER" id="PTHR10177">
    <property type="entry name" value="CYCLINS"/>
    <property type="match status" value="1"/>
</dbReference>
<gene>
    <name evidence="10" type="primary">LOC107572396</name>
</gene>
<evidence type="ECO:0000256" key="7">
    <source>
        <dbReference type="RuleBase" id="RU000383"/>
    </source>
</evidence>
<reference evidence="10" key="2">
    <citation type="submission" date="2025-09" db="UniProtKB">
        <authorList>
            <consortium name="Ensembl"/>
        </authorList>
    </citation>
    <scope>IDENTIFICATION</scope>
</reference>
<evidence type="ECO:0000256" key="1">
    <source>
        <dbReference type="ARBA" id="ARBA00003222"/>
    </source>
</evidence>
<dbReference type="OMA" id="VCDIYAY"/>
<dbReference type="Pfam" id="PF00134">
    <property type="entry name" value="Cyclin_N"/>
    <property type="match status" value="1"/>
</dbReference>
<dbReference type="Ensembl" id="ENSSGRT00000030101.1">
    <property type="protein sequence ID" value="ENSSGRP00000027989.1"/>
    <property type="gene ID" value="ENSSGRG00000016006.1"/>
</dbReference>
<name>A0A672LYZ0_SINGR</name>
<dbReference type="SMART" id="SM00385">
    <property type="entry name" value="CYCLIN"/>
    <property type="match status" value="1"/>
</dbReference>
<dbReference type="InterPro" id="IPR039361">
    <property type="entry name" value="Cyclin"/>
</dbReference>
<comment type="function">
    <text evidence="1">Essential for the control of the cell cycle at the G2/M (mitosis) transition.</text>
</comment>
<dbReference type="SUPFAM" id="SSF47954">
    <property type="entry name" value="Cyclin-like"/>
    <property type="match status" value="1"/>
</dbReference>
<sequence>MLISVAQARNFACKLQITFYLVCVVFSRWKNNVPSSYASKQCLFSDRRVIVHAGGSCVLHLLAQASSRLALARRKAAEPEPEPVPEPVPVPVPVPYSLRSRAPLGNASNVIGVHRAADEPKRHKAARVKKDNAKTKHATAKPPSAENRSVSEPVPHTDVCQDSEHLQKRADAPQAFSCLLLNIPDVDAADAGDAQMCSEYVCDIYAYLQQLEVAMAIRPCYLEGQEVSGDMRAVTIDWLMQVQREFKLRQETLLMTVSIIDSFLQNNPVPKKYLQLVCVTAMLLASKYEEIYPPTVGDFVFVSDGAYSCGDIRRMERIILKRLNYSLGRPFPTLFLQRACKVGQVSYTLLLKGLGLVRRS</sequence>